<sequence>MFVTSRHSEYFDCEGAKSVFKILGSVVVATVTLSYSCLLGFGSILLGQLEEDDATVVVSDRQRPWLMGGAYVGSVLGCILATFLAKTFGPSRIMFWHTLPNAIGWALQALATGFWPLMAGRFVCGLACGVCVSSAQIYISEISSPRVRGVLLILPETFATAGLLMCYTLGLLLHWKMVAVVCGLVPNLVIFAGFLRLPESPTWLVSKHRLSAAAESLLFFHGRRYAADSQVQLILAGLEQTKMSVCETLRLMRHSVYLQPVLIIAVQMTILNFSGINAMFGYAVVIFRLARTGINEYHCAMVLAAVRLLCNIGSTTLIDRLGRRVLLSLSGAFCTVSLAVIGAYFYLREQDVQQVQGLHWLPLAGMICTICSYSLGIGPISWVIFGEMLPSSVRELYGSIIIIFWSLTLFTVLQVFPELTALLGNSGTFWLFAGVCAVQVLFAFCVVPETRLRTLEDIHQEHFVGKSKGEAETEGGEI</sequence>
<dbReference type="InterPro" id="IPR005828">
    <property type="entry name" value="MFS_sugar_transport-like"/>
</dbReference>
<feature type="transmembrane region" description="Helical" evidence="8">
    <location>
        <begin position="359"/>
        <end position="384"/>
    </location>
</feature>
<feature type="transmembrane region" description="Helical" evidence="8">
    <location>
        <begin position="261"/>
        <end position="285"/>
    </location>
</feature>
<dbReference type="InterPro" id="IPR003663">
    <property type="entry name" value="Sugar/inositol_transpt"/>
</dbReference>
<feature type="transmembrane region" description="Helical" evidence="8">
    <location>
        <begin position="178"/>
        <end position="197"/>
    </location>
</feature>
<dbReference type="FunFam" id="1.20.1250.20:FF:000218">
    <property type="entry name" value="facilitated trehalose transporter Tret1"/>
    <property type="match status" value="1"/>
</dbReference>
<feature type="transmembrane region" description="Helical" evidence="8">
    <location>
        <begin position="396"/>
        <end position="416"/>
    </location>
</feature>
<feature type="transmembrane region" description="Helical" evidence="8">
    <location>
        <begin position="428"/>
        <end position="447"/>
    </location>
</feature>
<dbReference type="PANTHER" id="PTHR48021:SF1">
    <property type="entry name" value="GH07001P-RELATED"/>
    <property type="match status" value="1"/>
</dbReference>
<evidence type="ECO:0000256" key="1">
    <source>
        <dbReference type="ARBA" id="ARBA00004651"/>
    </source>
</evidence>
<evidence type="ECO:0000256" key="3">
    <source>
        <dbReference type="ARBA" id="ARBA00022475"/>
    </source>
</evidence>
<keyword evidence="4" id="KW-0762">Sugar transport</keyword>
<evidence type="ECO:0000256" key="2">
    <source>
        <dbReference type="ARBA" id="ARBA00022448"/>
    </source>
</evidence>
<dbReference type="GO" id="GO:0005886">
    <property type="term" value="C:plasma membrane"/>
    <property type="evidence" value="ECO:0007669"/>
    <property type="project" value="UniProtKB-SubCell"/>
</dbReference>
<keyword evidence="3" id="KW-1003">Cell membrane</keyword>
<reference evidence="10 11" key="1">
    <citation type="submission" date="2019-07" db="EMBL/GenBank/DDBJ databases">
        <title>Draft genome assembly of a fouling barnacle, Amphibalanus amphitrite (Darwin, 1854): The first reference genome for Thecostraca.</title>
        <authorList>
            <person name="Kim W."/>
        </authorList>
    </citation>
    <scope>NUCLEOTIDE SEQUENCE [LARGE SCALE GENOMIC DNA]</scope>
    <source>
        <strain evidence="10">SNU_AA5</strain>
        <tissue evidence="10">Soma without cirri and trophi</tissue>
    </source>
</reference>
<evidence type="ECO:0000256" key="4">
    <source>
        <dbReference type="ARBA" id="ARBA00022597"/>
    </source>
</evidence>
<dbReference type="EMBL" id="VIIS01000364">
    <property type="protein sequence ID" value="KAF0309899.1"/>
    <property type="molecule type" value="Genomic_DNA"/>
</dbReference>
<evidence type="ECO:0000259" key="9">
    <source>
        <dbReference type="PROSITE" id="PS50850"/>
    </source>
</evidence>
<feature type="transmembrane region" description="Helical" evidence="8">
    <location>
        <begin position="151"/>
        <end position="172"/>
    </location>
</feature>
<evidence type="ECO:0000256" key="5">
    <source>
        <dbReference type="ARBA" id="ARBA00022692"/>
    </source>
</evidence>
<dbReference type="PRINTS" id="PR00171">
    <property type="entry name" value="SUGRTRNSPORT"/>
</dbReference>
<comment type="subcellular location">
    <subcellularLocation>
        <location evidence="1">Cell membrane</location>
        <topology evidence="1">Multi-pass membrane protein</topology>
    </subcellularLocation>
</comment>
<feature type="domain" description="Major facilitator superfamily (MFS) profile" evidence="9">
    <location>
        <begin position="22"/>
        <end position="451"/>
    </location>
</feature>
<keyword evidence="11" id="KW-1185">Reference proteome</keyword>
<evidence type="ECO:0000256" key="8">
    <source>
        <dbReference type="SAM" id="Phobius"/>
    </source>
</evidence>
<feature type="transmembrane region" description="Helical" evidence="8">
    <location>
        <begin position="325"/>
        <end position="347"/>
    </location>
</feature>
<dbReference type="InterPro" id="IPR050549">
    <property type="entry name" value="MFS_Trehalose_Transporter"/>
</dbReference>
<dbReference type="InterPro" id="IPR005829">
    <property type="entry name" value="Sugar_transporter_CS"/>
</dbReference>
<feature type="transmembrane region" description="Helical" evidence="8">
    <location>
        <begin position="65"/>
        <end position="84"/>
    </location>
</feature>
<keyword evidence="5 8" id="KW-0812">Transmembrane</keyword>
<evidence type="ECO:0000256" key="7">
    <source>
        <dbReference type="ARBA" id="ARBA00023136"/>
    </source>
</evidence>
<dbReference type="PANTHER" id="PTHR48021">
    <property type="match status" value="1"/>
</dbReference>
<feature type="transmembrane region" description="Helical" evidence="8">
    <location>
        <begin position="20"/>
        <end position="45"/>
    </location>
</feature>
<name>A0A6A4WX94_AMPAM</name>
<comment type="caution">
    <text evidence="10">The sequence shown here is derived from an EMBL/GenBank/DDBJ whole genome shotgun (WGS) entry which is preliminary data.</text>
</comment>
<dbReference type="InterPro" id="IPR036259">
    <property type="entry name" value="MFS_trans_sf"/>
</dbReference>
<dbReference type="AlphaFoldDB" id="A0A6A4WX94"/>
<protein>
    <submittedName>
        <fullName evidence="10">Facilitated trehalose transporter Tret1</fullName>
    </submittedName>
</protein>
<dbReference type="Gene3D" id="1.20.1250.20">
    <property type="entry name" value="MFS general substrate transporter like domains"/>
    <property type="match status" value="1"/>
</dbReference>
<keyword evidence="6 8" id="KW-1133">Transmembrane helix</keyword>
<gene>
    <name evidence="10" type="primary">Tret1_19</name>
    <name evidence="10" type="ORF">FJT64_018995</name>
</gene>
<feature type="transmembrane region" description="Helical" evidence="8">
    <location>
        <begin position="117"/>
        <end position="139"/>
    </location>
</feature>
<dbReference type="GO" id="GO:0022857">
    <property type="term" value="F:transmembrane transporter activity"/>
    <property type="evidence" value="ECO:0007669"/>
    <property type="project" value="InterPro"/>
</dbReference>
<proteinExistence type="predicted"/>
<accession>A0A6A4WX94</accession>
<dbReference type="OrthoDB" id="6346412at2759"/>
<dbReference type="Pfam" id="PF00083">
    <property type="entry name" value="Sugar_tr"/>
    <property type="match status" value="1"/>
</dbReference>
<evidence type="ECO:0000313" key="10">
    <source>
        <dbReference type="EMBL" id="KAF0309899.1"/>
    </source>
</evidence>
<keyword evidence="7 8" id="KW-0472">Membrane</keyword>
<evidence type="ECO:0000313" key="11">
    <source>
        <dbReference type="Proteomes" id="UP000440578"/>
    </source>
</evidence>
<dbReference type="PROSITE" id="PS50850">
    <property type="entry name" value="MFS"/>
    <property type="match status" value="1"/>
</dbReference>
<keyword evidence="2" id="KW-0813">Transport</keyword>
<dbReference type="PROSITE" id="PS00217">
    <property type="entry name" value="SUGAR_TRANSPORT_2"/>
    <property type="match status" value="1"/>
</dbReference>
<dbReference type="SUPFAM" id="SSF103473">
    <property type="entry name" value="MFS general substrate transporter"/>
    <property type="match status" value="1"/>
</dbReference>
<dbReference type="InterPro" id="IPR020846">
    <property type="entry name" value="MFS_dom"/>
</dbReference>
<dbReference type="Proteomes" id="UP000440578">
    <property type="component" value="Unassembled WGS sequence"/>
</dbReference>
<evidence type="ECO:0000256" key="6">
    <source>
        <dbReference type="ARBA" id="ARBA00022989"/>
    </source>
</evidence>
<organism evidence="10 11">
    <name type="scientific">Amphibalanus amphitrite</name>
    <name type="common">Striped barnacle</name>
    <name type="synonym">Balanus amphitrite</name>
    <dbReference type="NCBI Taxonomy" id="1232801"/>
    <lineage>
        <taxon>Eukaryota</taxon>
        <taxon>Metazoa</taxon>
        <taxon>Ecdysozoa</taxon>
        <taxon>Arthropoda</taxon>
        <taxon>Crustacea</taxon>
        <taxon>Multicrustacea</taxon>
        <taxon>Cirripedia</taxon>
        <taxon>Thoracica</taxon>
        <taxon>Thoracicalcarea</taxon>
        <taxon>Balanomorpha</taxon>
        <taxon>Balanoidea</taxon>
        <taxon>Balanidae</taxon>
        <taxon>Amphibalaninae</taxon>
        <taxon>Amphibalanus</taxon>
    </lineage>
</organism>